<dbReference type="InterPro" id="IPR027417">
    <property type="entry name" value="P-loop_NTPase"/>
</dbReference>
<evidence type="ECO:0000313" key="7">
    <source>
        <dbReference type="EMBL" id="KAK5188141.1"/>
    </source>
</evidence>
<proteinExistence type="inferred from homology"/>
<dbReference type="EMBL" id="JAVRRA010018521">
    <property type="protein sequence ID" value="KAK5188141.1"/>
    <property type="molecule type" value="Genomic_DNA"/>
</dbReference>
<comment type="caution">
    <text evidence="7">The sequence shown here is derived from an EMBL/GenBank/DDBJ whole genome shotgun (WGS) entry which is preliminary data.</text>
</comment>
<feature type="region of interest" description="Disordered" evidence="5">
    <location>
        <begin position="27"/>
        <end position="78"/>
    </location>
</feature>
<evidence type="ECO:0000256" key="3">
    <source>
        <dbReference type="ARBA" id="ARBA00022840"/>
    </source>
</evidence>
<dbReference type="PANTHER" id="PTHR11361:SF20">
    <property type="entry name" value="MUTS PROTEIN HOMOLOG 5"/>
    <property type="match status" value="1"/>
</dbReference>
<feature type="compositionally biased region" description="Polar residues" evidence="5">
    <location>
        <begin position="61"/>
        <end position="72"/>
    </location>
</feature>
<dbReference type="InterPro" id="IPR000432">
    <property type="entry name" value="DNA_mismatch_repair_MutS_C"/>
</dbReference>
<dbReference type="Pfam" id="PF00488">
    <property type="entry name" value="MutS_V"/>
    <property type="match status" value="1"/>
</dbReference>
<dbReference type="SUPFAM" id="SSF52540">
    <property type="entry name" value="P-loop containing nucleoside triphosphate hydrolases"/>
    <property type="match status" value="1"/>
</dbReference>
<keyword evidence="4" id="KW-0238">DNA-binding</keyword>
<accession>A0ABR0LK57</accession>
<name>A0ABR0LK57_9PEZI</name>
<gene>
    <name evidence="7" type="primary">HSP78_4</name>
    <name evidence="7" type="ORF">LTR16_008669</name>
</gene>
<evidence type="ECO:0000256" key="4">
    <source>
        <dbReference type="ARBA" id="ARBA00023125"/>
    </source>
</evidence>
<protein>
    <submittedName>
        <fullName evidence="7">Chaperone ATPase hsp78</fullName>
    </submittedName>
</protein>
<evidence type="ECO:0000259" key="6">
    <source>
        <dbReference type="Pfam" id="PF00488"/>
    </source>
</evidence>
<keyword evidence="8" id="KW-1185">Reference proteome</keyword>
<feature type="domain" description="DNA mismatch repair proteins mutS family" evidence="6">
    <location>
        <begin position="77"/>
        <end position="106"/>
    </location>
</feature>
<evidence type="ECO:0000256" key="2">
    <source>
        <dbReference type="ARBA" id="ARBA00022741"/>
    </source>
</evidence>
<keyword evidence="2" id="KW-0547">Nucleotide-binding</keyword>
<dbReference type="PANTHER" id="PTHR11361">
    <property type="entry name" value="DNA MISMATCH REPAIR PROTEIN MUTS FAMILY MEMBER"/>
    <property type="match status" value="1"/>
</dbReference>
<dbReference type="Gene3D" id="3.40.50.300">
    <property type="entry name" value="P-loop containing nucleotide triphosphate hydrolases"/>
    <property type="match status" value="1"/>
</dbReference>
<organism evidence="7 8">
    <name type="scientific">Cryomyces antarcticus</name>
    <dbReference type="NCBI Taxonomy" id="329879"/>
    <lineage>
        <taxon>Eukaryota</taxon>
        <taxon>Fungi</taxon>
        <taxon>Dikarya</taxon>
        <taxon>Ascomycota</taxon>
        <taxon>Pezizomycotina</taxon>
        <taxon>Dothideomycetes</taxon>
        <taxon>Dothideomycetes incertae sedis</taxon>
        <taxon>Cryomyces</taxon>
    </lineage>
</organism>
<reference evidence="7 8" key="1">
    <citation type="submission" date="2023-08" db="EMBL/GenBank/DDBJ databases">
        <title>Black Yeasts Isolated from many extreme environments.</title>
        <authorList>
            <person name="Coleine C."/>
            <person name="Stajich J.E."/>
            <person name="Selbmann L."/>
        </authorList>
    </citation>
    <scope>NUCLEOTIDE SEQUENCE [LARGE SCALE GENOMIC DNA]</scope>
    <source>
        <strain evidence="7 8">CCFEE 536</strain>
    </source>
</reference>
<comment type="similarity">
    <text evidence="1">Belongs to the DNA mismatch repair MutS family.</text>
</comment>
<dbReference type="Proteomes" id="UP001357485">
    <property type="component" value="Unassembled WGS sequence"/>
</dbReference>
<sequence>MTQENVIDIKGGRHPLQELTVPSYVPNGTHLVGGAGDDFPKFSEEPSGADGPSQRPYPDGSQGSATQQNENGPSMLLLTGPNYSGKSVYLKQVALIVFMAHIGRFVKRDLGLGLR</sequence>
<keyword evidence="3" id="KW-0067">ATP-binding</keyword>
<evidence type="ECO:0000256" key="5">
    <source>
        <dbReference type="SAM" id="MobiDB-lite"/>
    </source>
</evidence>
<evidence type="ECO:0000313" key="8">
    <source>
        <dbReference type="Proteomes" id="UP001357485"/>
    </source>
</evidence>
<dbReference type="InterPro" id="IPR045076">
    <property type="entry name" value="MutS"/>
</dbReference>
<evidence type="ECO:0000256" key="1">
    <source>
        <dbReference type="ARBA" id="ARBA00006271"/>
    </source>
</evidence>